<feature type="compositionally biased region" description="Polar residues" evidence="1">
    <location>
        <begin position="60"/>
        <end position="76"/>
    </location>
</feature>
<dbReference type="Proteomes" id="UP000474175">
    <property type="component" value="Unassembled WGS sequence"/>
</dbReference>
<feature type="chain" id="PRO_5027000917" evidence="2">
    <location>
        <begin position="21"/>
        <end position="106"/>
    </location>
</feature>
<protein>
    <submittedName>
        <fullName evidence="3">Uncharacterized protein</fullName>
    </submittedName>
</protein>
<keyword evidence="4" id="KW-1185">Reference proteome</keyword>
<dbReference type="RefSeq" id="WP_163953238.1">
    <property type="nucleotide sequence ID" value="NZ_JAAFZH010000012.1"/>
</dbReference>
<organism evidence="3 4">
    <name type="scientific">Spirosoma terrae</name>
    <dbReference type="NCBI Taxonomy" id="1968276"/>
    <lineage>
        <taxon>Bacteria</taxon>
        <taxon>Pseudomonadati</taxon>
        <taxon>Bacteroidota</taxon>
        <taxon>Cytophagia</taxon>
        <taxon>Cytophagales</taxon>
        <taxon>Cytophagaceae</taxon>
        <taxon>Spirosoma</taxon>
    </lineage>
</organism>
<evidence type="ECO:0000256" key="2">
    <source>
        <dbReference type="SAM" id="SignalP"/>
    </source>
</evidence>
<comment type="caution">
    <text evidence="3">The sequence shown here is derived from an EMBL/GenBank/DDBJ whole genome shotgun (WGS) entry which is preliminary data.</text>
</comment>
<accession>A0A6L9LFG1</accession>
<gene>
    <name evidence="3" type="ORF">GK108_22200</name>
</gene>
<keyword evidence="2" id="KW-0732">Signal</keyword>
<proteinExistence type="predicted"/>
<evidence type="ECO:0000313" key="3">
    <source>
        <dbReference type="EMBL" id="NDU97613.1"/>
    </source>
</evidence>
<dbReference type="AlphaFoldDB" id="A0A6L9LFG1"/>
<feature type="compositionally biased region" description="Polar residues" evidence="1">
    <location>
        <begin position="96"/>
        <end position="106"/>
    </location>
</feature>
<feature type="region of interest" description="Disordered" evidence="1">
    <location>
        <begin position="17"/>
        <end position="106"/>
    </location>
</feature>
<reference evidence="3 4" key="1">
    <citation type="submission" date="2020-02" db="EMBL/GenBank/DDBJ databases">
        <title>Draft genome sequence of two Spirosoma agri KCTC 52727 and Spirosoma terrae KCTC 52035.</title>
        <authorList>
            <person name="Rojas J."/>
            <person name="Ambika Manirajan B."/>
            <person name="Suarez C."/>
            <person name="Ratering S."/>
            <person name="Schnell S."/>
        </authorList>
    </citation>
    <scope>NUCLEOTIDE SEQUENCE [LARGE SCALE GENOMIC DNA]</scope>
    <source>
        <strain evidence="3 4">KCTC 52035</strain>
    </source>
</reference>
<feature type="compositionally biased region" description="Basic and acidic residues" evidence="1">
    <location>
        <begin position="43"/>
        <end position="54"/>
    </location>
</feature>
<sequence>MKKIGIIALLLALTVGNTWAQEKKPDRRPTPTAEGVPNSKAGTSDHMDAADKRTKPARPQSGTGNVGNLSGSATSGKRSKPKVVNQAAAGVPPVGTTDTSRPNRNQ</sequence>
<name>A0A6L9LFG1_9BACT</name>
<evidence type="ECO:0000256" key="1">
    <source>
        <dbReference type="SAM" id="MobiDB-lite"/>
    </source>
</evidence>
<feature type="signal peptide" evidence="2">
    <location>
        <begin position="1"/>
        <end position="20"/>
    </location>
</feature>
<evidence type="ECO:0000313" key="4">
    <source>
        <dbReference type="Proteomes" id="UP000474175"/>
    </source>
</evidence>
<dbReference type="EMBL" id="JAAFZH010000012">
    <property type="protein sequence ID" value="NDU97613.1"/>
    <property type="molecule type" value="Genomic_DNA"/>
</dbReference>